<feature type="region of interest" description="Disordered" evidence="1">
    <location>
        <begin position="1"/>
        <end position="20"/>
    </location>
</feature>
<name>A4V6Y4_PSEFS</name>
<gene>
    <name evidence="2" type="ordered locus">pQBR0263</name>
</gene>
<sequence length="91" mass="9830">MMPSAGGTSRADRHWKPSNTLETTMDIKDTCWSLDQLANSTVMAQSNREAASSASNAILTLRNMLDLPASAKVDEIVAKVHQLMQQVPSAS</sequence>
<dbReference type="EMBL" id="AM235768">
    <property type="protein sequence ID" value="CAM96295.1"/>
    <property type="molecule type" value="Genomic_DNA"/>
</dbReference>
<geneLocation type="plasmid" evidence="2 3">
    <name>pQBR103</name>
</geneLocation>
<keyword evidence="2" id="KW-0614">Plasmid</keyword>
<evidence type="ECO:0000256" key="1">
    <source>
        <dbReference type="SAM" id="MobiDB-lite"/>
    </source>
</evidence>
<dbReference type="Proteomes" id="UP000002332">
    <property type="component" value="Plasmid pQBR103"/>
</dbReference>
<reference evidence="2 3" key="1">
    <citation type="journal article" date="2007" name="ISME J.">
        <title>Sequence-based analysis of pQBR103; a representative of a unique, transfer-proficient mega plasmid resident in the microbial community of sugar beet.</title>
        <authorList>
            <person name="Tett A."/>
            <person name="Spiers A.J."/>
            <person name="Crossman L.C."/>
            <person name="Ager D."/>
            <person name="Ciric L."/>
            <person name="Dow J.M."/>
            <person name="Fry J.C."/>
            <person name="Harris D."/>
            <person name="Lilley A."/>
            <person name="Oliver A."/>
            <person name="Parkhill J."/>
            <person name="Quail M.A."/>
            <person name="Rainey P.B."/>
            <person name="Saunders N.J."/>
            <person name="Seeger K."/>
            <person name="Snyder L.A.S."/>
            <person name="Squares R."/>
            <person name="Thomas C.M."/>
            <person name="Turner S.L."/>
            <person name="Zhang X.-X."/>
            <person name="Field D."/>
            <person name="Bailey M.J."/>
        </authorList>
    </citation>
    <scope>NUCLEOTIDE SEQUENCE [LARGE SCALE GENOMIC DNA]</scope>
    <source>
        <strain evidence="2 3">SBW25</strain>
    </source>
</reference>
<organism evidence="2 3">
    <name type="scientific">Pseudomonas fluorescens (strain SBW25)</name>
    <dbReference type="NCBI Taxonomy" id="216595"/>
    <lineage>
        <taxon>Bacteria</taxon>
        <taxon>Pseudomonadati</taxon>
        <taxon>Pseudomonadota</taxon>
        <taxon>Gammaproteobacteria</taxon>
        <taxon>Pseudomonadales</taxon>
        <taxon>Pseudomonadaceae</taxon>
        <taxon>Pseudomonas</taxon>
    </lineage>
</organism>
<proteinExistence type="predicted"/>
<protein>
    <submittedName>
        <fullName evidence="2">Uncharacterized protein</fullName>
    </submittedName>
</protein>
<dbReference type="AlphaFoldDB" id="A4V6Y4"/>
<accession>A4V6Y4</accession>
<evidence type="ECO:0000313" key="3">
    <source>
        <dbReference type="Proteomes" id="UP000002332"/>
    </source>
</evidence>
<evidence type="ECO:0000313" key="2">
    <source>
        <dbReference type="EMBL" id="CAM96295.1"/>
    </source>
</evidence>